<name>A0A1T5IZM6_9BACT</name>
<dbReference type="PROSITE" id="PS51371">
    <property type="entry name" value="CBS"/>
    <property type="match status" value="2"/>
</dbReference>
<dbReference type="AlphaFoldDB" id="A0A1T5IZM6"/>
<dbReference type="SUPFAM" id="SSF54631">
    <property type="entry name" value="CBS-domain pair"/>
    <property type="match status" value="1"/>
</dbReference>
<dbReference type="STRING" id="688867.SAMN05660236_0565"/>
<dbReference type="InterPro" id="IPR046342">
    <property type="entry name" value="CBS_dom_sf"/>
</dbReference>
<dbReference type="Pfam" id="PF00571">
    <property type="entry name" value="CBS"/>
    <property type="match status" value="2"/>
</dbReference>
<dbReference type="CDD" id="cd04623">
    <property type="entry name" value="CBS_pair_bac_euk"/>
    <property type="match status" value="1"/>
</dbReference>
<feature type="domain" description="CBS" evidence="3">
    <location>
        <begin position="105"/>
        <end position="160"/>
    </location>
</feature>
<dbReference type="Gene3D" id="3.10.580.10">
    <property type="entry name" value="CBS-domain"/>
    <property type="match status" value="1"/>
</dbReference>
<evidence type="ECO:0000256" key="2">
    <source>
        <dbReference type="PROSITE-ProRule" id="PRU00703"/>
    </source>
</evidence>
<organism evidence="4 5">
    <name type="scientific">Ohtaekwangia koreensis</name>
    <dbReference type="NCBI Taxonomy" id="688867"/>
    <lineage>
        <taxon>Bacteria</taxon>
        <taxon>Pseudomonadati</taxon>
        <taxon>Bacteroidota</taxon>
        <taxon>Cytophagia</taxon>
        <taxon>Cytophagales</taxon>
        <taxon>Fulvivirgaceae</taxon>
        <taxon>Ohtaekwangia</taxon>
    </lineage>
</organism>
<evidence type="ECO:0000313" key="5">
    <source>
        <dbReference type="Proteomes" id="UP000190961"/>
    </source>
</evidence>
<dbReference type="InterPro" id="IPR051257">
    <property type="entry name" value="Diverse_CBS-Domain"/>
</dbReference>
<proteinExistence type="predicted"/>
<keyword evidence="5" id="KW-1185">Reference proteome</keyword>
<dbReference type="InterPro" id="IPR044725">
    <property type="entry name" value="CBSX3_CBS_dom"/>
</dbReference>
<feature type="domain" description="CBS" evidence="3">
    <location>
        <begin position="38"/>
        <end position="96"/>
    </location>
</feature>
<protein>
    <submittedName>
        <fullName evidence="4">CBS domain-containing protein</fullName>
    </submittedName>
</protein>
<dbReference type="PANTHER" id="PTHR43080">
    <property type="entry name" value="CBS DOMAIN-CONTAINING PROTEIN CBSX3, MITOCHONDRIAL"/>
    <property type="match status" value="1"/>
</dbReference>
<gene>
    <name evidence="4" type="ORF">SAMN05660236_0565</name>
</gene>
<dbReference type="EMBL" id="FUZU01000001">
    <property type="protein sequence ID" value="SKC44532.1"/>
    <property type="molecule type" value="Genomic_DNA"/>
</dbReference>
<evidence type="ECO:0000256" key="1">
    <source>
        <dbReference type="ARBA" id="ARBA00023122"/>
    </source>
</evidence>
<dbReference type="InterPro" id="IPR000644">
    <property type="entry name" value="CBS_dom"/>
</dbReference>
<dbReference type="PANTHER" id="PTHR43080:SF2">
    <property type="entry name" value="CBS DOMAIN-CONTAINING PROTEIN"/>
    <property type="match status" value="1"/>
</dbReference>
<reference evidence="4 5" key="1">
    <citation type="submission" date="2017-02" db="EMBL/GenBank/DDBJ databases">
        <authorList>
            <person name="Peterson S.W."/>
        </authorList>
    </citation>
    <scope>NUCLEOTIDE SEQUENCE [LARGE SCALE GENOMIC DNA]</scope>
    <source>
        <strain evidence="4 5">DSM 25262</strain>
    </source>
</reference>
<evidence type="ECO:0000313" key="4">
    <source>
        <dbReference type="EMBL" id="SKC44532.1"/>
    </source>
</evidence>
<accession>A0A1T5IZM6</accession>
<sequence length="172" mass="19350">MILNSLSGRQAIVFSIRKDYLQSIANTYTMGKVKDILDSKGNAVYAVSPDVTVYHAIEVMCEKNIGGLIIMEDGKMVGIFTERDYARKLILKGKSSKDTSIRELMTTKVFTVTPDTSIEECMWIMSNRKFRHLPVEENGELVGVISISDVVRTVINEQKSIIEHLEQYIAGQ</sequence>
<keyword evidence="1 2" id="KW-0129">CBS domain</keyword>
<dbReference type="SMART" id="SM00116">
    <property type="entry name" value="CBS"/>
    <property type="match status" value="2"/>
</dbReference>
<evidence type="ECO:0000259" key="3">
    <source>
        <dbReference type="PROSITE" id="PS51371"/>
    </source>
</evidence>
<dbReference type="Proteomes" id="UP000190961">
    <property type="component" value="Unassembled WGS sequence"/>
</dbReference>